<proteinExistence type="inferred from homology"/>
<evidence type="ECO:0000256" key="9">
    <source>
        <dbReference type="ARBA" id="ARBA00023180"/>
    </source>
</evidence>
<dbReference type="InterPro" id="IPR000068">
    <property type="entry name" value="GPCR_3_Ca_sens_rcpt-rel"/>
</dbReference>
<keyword evidence="2" id="KW-1003">Cell membrane</keyword>
<keyword evidence="5 14" id="KW-1133">Transmembrane helix</keyword>
<evidence type="ECO:0000256" key="11">
    <source>
        <dbReference type="ARBA" id="ARBA00038492"/>
    </source>
</evidence>
<keyword evidence="7 14" id="KW-0472">Membrane</keyword>
<evidence type="ECO:0000256" key="1">
    <source>
        <dbReference type="ARBA" id="ARBA00004651"/>
    </source>
</evidence>
<feature type="region of interest" description="Disordered" evidence="13">
    <location>
        <begin position="116"/>
        <end position="142"/>
    </location>
</feature>
<keyword evidence="10" id="KW-0807">Transducer</keyword>
<keyword evidence="8 17" id="KW-0675">Receptor</keyword>
<evidence type="ECO:0000256" key="5">
    <source>
        <dbReference type="ARBA" id="ARBA00022989"/>
    </source>
</evidence>
<dbReference type="InterPro" id="IPR001828">
    <property type="entry name" value="ANF_lig-bd_rcpt"/>
</dbReference>
<sequence>MHPPAGPAVSPVPWVGGSTCHHGVPRPGMQPTQGLPKLPGLGPQWRNGPVPQGALFPRRPRGHIPYPSRRLEARLANGLRASWLVCRAVLRLPPGLADRATCAMFPAADSAFPGLEREGVSVPTPRGTVTSKPRPQAAGDPRTLWQRRCGCSSSPPGVGWVLRAWVQAGNKVMVSARSEPAFSGHCQPQSLVVSIRITASDMCKPVGPRRARMAPGAPGWQVKTGEVFAKQILPHPTPTHHIWGLPDLPTCHPCQKLPPAMPGRALLGLLALLGLRAGAPLCLTQQFRMSGDYVLGGLFPVGLAEGAGLSNRTQPNATVCTRFSSLGLLWALAVQMAVEEINNGSSLLPGLRLGYDFFDTCSEPIIAMKPSLLFMAKAGSSNIAAYCDYTQYQPRVLAVIGPHSSELALVTSKFFSFFLMPQISYGASAERLSNREEFPSFFRTVPSDRVQAAAMVELLQEFHWNWVAAVGSDDEYGRQGLSLFSGLANMRGICIAHEGLVPLLGTDSRKLGSVHSLLHQVNQSSVQVVVLFSSTLAARTLFSLSIRWGLLPKVWVASEAWLTSELVMTLPGMAQVGTVLGFLHQGALMPDFSSYVQTRLALAADPAFCASLNTKHPPLEGHVVGPRCPQCDHITLENVSTTLLHHRTFAAYAAVYGVAQALHKTLLCNASGCSTPKEPVQPWQLLDSMYNMTFRARGKVLRFDTTGNVDMDYDLKLWVWRGPVPELRTVGTFSGRLQLQHSRMCWHTPGNKEPVSQCSRECEEGQVRRVKGFHSCCYDCVDCKAGSYRHKPDDLLCTPCDQDQWSPDRSTRCFPRRPKFLAWGEPAVLALLVLLGLALSLALTALGLFVQHRDSPLVRASGGPRACFGLACLSLVCLGVLLFPGRPSPTSCLAQLLLLHLPLTGCLSTLFLQAAEIFVKSELPTSWADWLHGRLRGPWAWLVVLLPMLAEAALCTWYLVVFPPEVVTDWQVLPTEALVHCRVHSWVSFGLVHITNAVLAFLCFLGTFLVQSQPGRYNSARGLTFAMLAYFLTWISFVPLFANMHVAYQPAVQMGTILLCALGILATFHLPKCYLLLWRPELNTPEFFLGEGPGDATGWGGSAGGEETQGKNK</sequence>
<dbReference type="PROSITE" id="PS50259">
    <property type="entry name" value="G_PROTEIN_RECEP_F3_4"/>
    <property type="match status" value="1"/>
</dbReference>
<dbReference type="InterPro" id="IPR011500">
    <property type="entry name" value="GPCR_3_9-Cys_dom"/>
</dbReference>
<feature type="compositionally biased region" description="Gly residues" evidence="13">
    <location>
        <begin position="1094"/>
        <end position="1104"/>
    </location>
</feature>
<dbReference type="Proteomes" id="UP001652662">
    <property type="component" value="Chromosome 2"/>
</dbReference>
<evidence type="ECO:0000256" key="13">
    <source>
        <dbReference type="SAM" id="MobiDB-lite"/>
    </source>
</evidence>
<feature type="transmembrane region" description="Helical" evidence="14">
    <location>
        <begin position="939"/>
        <end position="960"/>
    </location>
</feature>
<dbReference type="PANTHER" id="PTHR24061:SF435">
    <property type="entry name" value="TASTE RECEPTOR TYPE 1 MEMBER 3"/>
    <property type="match status" value="1"/>
</dbReference>
<dbReference type="PANTHER" id="PTHR24061">
    <property type="entry name" value="CALCIUM-SENSING RECEPTOR-RELATED"/>
    <property type="match status" value="1"/>
</dbReference>
<reference evidence="17" key="2">
    <citation type="submission" date="2025-08" db="UniProtKB">
        <authorList>
            <consortium name="RefSeq"/>
        </authorList>
    </citation>
    <scope>IDENTIFICATION</scope>
    <source>
        <tissue evidence="17">Blood</tissue>
    </source>
</reference>
<dbReference type="Gene3D" id="3.40.50.2300">
    <property type="match status" value="2"/>
</dbReference>
<dbReference type="Pfam" id="PF00003">
    <property type="entry name" value="7tm_3"/>
    <property type="match status" value="1"/>
</dbReference>
<evidence type="ECO:0000256" key="4">
    <source>
        <dbReference type="ARBA" id="ARBA00022729"/>
    </source>
</evidence>
<dbReference type="RefSeq" id="XP_070467294.1">
    <property type="nucleotide sequence ID" value="XM_070611193.1"/>
</dbReference>
<keyword evidence="6" id="KW-0297">G-protein coupled receptor</keyword>
<evidence type="ECO:0000256" key="7">
    <source>
        <dbReference type="ARBA" id="ARBA00023136"/>
    </source>
</evidence>
<feature type="transmembrane region" description="Helical" evidence="14">
    <location>
        <begin position="827"/>
        <end position="850"/>
    </location>
</feature>
<feature type="domain" description="G-protein coupled receptors family 3 profile" evidence="15">
    <location>
        <begin position="827"/>
        <end position="1084"/>
    </location>
</feature>
<dbReference type="Pfam" id="PF01094">
    <property type="entry name" value="ANF_receptor"/>
    <property type="match status" value="1"/>
</dbReference>
<dbReference type="Pfam" id="PF07562">
    <property type="entry name" value="NCD3G"/>
    <property type="match status" value="1"/>
</dbReference>
<feature type="transmembrane region" description="Helical" evidence="14">
    <location>
        <begin position="1022"/>
        <end position="1042"/>
    </location>
</feature>
<dbReference type="InterPro" id="IPR000337">
    <property type="entry name" value="GPCR_3"/>
</dbReference>
<keyword evidence="3 14" id="KW-0812">Transmembrane</keyword>
<feature type="transmembrane region" description="Helical" evidence="14">
    <location>
        <begin position="896"/>
        <end position="919"/>
    </location>
</feature>
<evidence type="ECO:0000313" key="16">
    <source>
        <dbReference type="Proteomes" id="UP001652662"/>
    </source>
</evidence>
<feature type="region of interest" description="Disordered" evidence="13">
    <location>
        <begin position="1094"/>
        <end position="1113"/>
    </location>
</feature>
<evidence type="ECO:0000256" key="12">
    <source>
        <dbReference type="ARBA" id="ARBA00040705"/>
    </source>
</evidence>
<comment type="subcellular location">
    <subcellularLocation>
        <location evidence="1">Cell membrane</location>
        <topology evidence="1">Multi-pass membrane protein</topology>
    </subcellularLocation>
</comment>
<feature type="transmembrane region" description="Helical" evidence="14">
    <location>
        <begin position="1048"/>
        <end position="1070"/>
    </location>
</feature>
<dbReference type="InterPro" id="IPR017978">
    <property type="entry name" value="GPCR_3_C"/>
</dbReference>
<feature type="transmembrane region" description="Helical" evidence="14">
    <location>
        <begin position="986"/>
        <end position="1010"/>
    </location>
</feature>
<keyword evidence="4" id="KW-0732">Signal</keyword>
<dbReference type="SUPFAM" id="SSF53822">
    <property type="entry name" value="Periplasmic binding protein-like I"/>
    <property type="match status" value="1"/>
</dbReference>
<keyword evidence="16" id="KW-1185">Reference proteome</keyword>
<dbReference type="InterPro" id="IPR028082">
    <property type="entry name" value="Peripla_BP_I"/>
</dbReference>
<evidence type="ECO:0000256" key="10">
    <source>
        <dbReference type="ARBA" id="ARBA00023224"/>
    </source>
</evidence>
<evidence type="ECO:0000256" key="3">
    <source>
        <dbReference type="ARBA" id="ARBA00022692"/>
    </source>
</evidence>
<feature type="transmembrane region" description="Helical" evidence="14">
    <location>
        <begin position="862"/>
        <end position="884"/>
    </location>
</feature>
<evidence type="ECO:0000256" key="14">
    <source>
        <dbReference type="SAM" id="Phobius"/>
    </source>
</evidence>
<evidence type="ECO:0000256" key="2">
    <source>
        <dbReference type="ARBA" id="ARBA00022475"/>
    </source>
</evidence>
<dbReference type="PRINTS" id="PR00248">
    <property type="entry name" value="GPCRMGR"/>
</dbReference>
<comment type="similarity">
    <text evidence="11">Belongs to the G-protein coupled receptor 3 family. TAS1R subfamily.</text>
</comment>
<gene>
    <name evidence="17" type="primary">TAS1R3</name>
</gene>
<evidence type="ECO:0000256" key="6">
    <source>
        <dbReference type="ARBA" id="ARBA00023040"/>
    </source>
</evidence>
<evidence type="ECO:0000256" key="8">
    <source>
        <dbReference type="ARBA" id="ARBA00023170"/>
    </source>
</evidence>
<keyword evidence="9" id="KW-0325">Glycoprotein</keyword>
<evidence type="ECO:0000313" key="17">
    <source>
        <dbReference type="RefSeq" id="XP_070467294.1"/>
    </source>
</evidence>
<organism evidence="16 17">
    <name type="scientific">Equus przewalskii</name>
    <name type="common">Przewalski's horse</name>
    <name type="synonym">Equus caballus przewalskii</name>
    <dbReference type="NCBI Taxonomy" id="9798"/>
    <lineage>
        <taxon>Eukaryota</taxon>
        <taxon>Metazoa</taxon>
        <taxon>Chordata</taxon>
        <taxon>Craniata</taxon>
        <taxon>Vertebrata</taxon>
        <taxon>Euteleostomi</taxon>
        <taxon>Mammalia</taxon>
        <taxon>Eutheria</taxon>
        <taxon>Laurasiatheria</taxon>
        <taxon>Perissodactyla</taxon>
        <taxon>Equidae</taxon>
        <taxon>Equus</taxon>
    </lineage>
</organism>
<protein>
    <recommendedName>
        <fullName evidence="12">Taste receptor type 1 member 3</fullName>
    </recommendedName>
</protein>
<dbReference type="InterPro" id="IPR038550">
    <property type="entry name" value="GPCR_3_9-Cys_sf"/>
</dbReference>
<dbReference type="GeneID" id="103542808"/>
<evidence type="ECO:0000259" key="15">
    <source>
        <dbReference type="PROSITE" id="PS50259"/>
    </source>
</evidence>
<reference evidence="16" key="1">
    <citation type="submission" date="2025-05" db="UniProtKB">
        <authorList>
            <consortium name="RefSeq"/>
        </authorList>
    </citation>
    <scope>NUCLEOTIDE SEQUENCE [LARGE SCALE GENOMIC DNA]</scope>
</reference>
<dbReference type="Gene3D" id="2.10.50.30">
    <property type="entry name" value="GPCR, family 3, nine cysteines domain"/>
    <property type="match status" value="1"/>
</dbReference>
<accession>A0ABM4NQS9</accession>
<name>A0ABM4NQS9_EQUPR</name>